<evidence type="ECO:0000313" key="1">
    <source>
        <dbReference type="EMBL" id="AUN96125.1"/>
    </source>
</evidence>
<dbReference type="AlphaFoldDB" id="A0A2I6SA60"/>
<reference evidence="1 2" key="1">
    <citation type="submission" date="2018-01" db="EMBL/GenBank/DDBJ databases">
        <authorList>
            <person name="Fu G.-Y."/>
        </authorList>
    </citation>
    <scope>NUCLEOTIDE SEQUENCE [LARGE SCALE GENOMIC DNA]</scope>
    <source>
        <strain evidence="1 2">SY39</strain>
    </source>
</reference>
<accession>A0A2I6SA60</accession>
<dbReference type="KEGG" id="atw:C0099_14955"/>
<gene>
    <name evidence="1" type="ORF">C0099_14955</name>
</gene>
<protein>
    <recommendedName>
        <fullName evidence="3">Cathelicidin antimicrobial peptide C-terminal domain-containing protein</fullName>
    </recommendedName>
</protein>
<proteinExistence type="predicted"/>
<evidence type="ECO:0000313" key="2">
    <source>
        <dbReference type="Proteomes" id="UP000242205"/>
    </source>
</evidence>
<dbReference type="PROSITE" id="PS51257">
    <property type="entry name" value="PROKAR_LIPOPROTEIN"/>
    <property type="match status" value="1"/>
</dbReference>
<sequence length="63" mass="6564">MKPGNTLRITTLLLAATMLAGLSGCEREGPIERAGKQVDKAADAVGDSLEKAGQKIDDAVRPN</sequence>
<dbReference type="Proteomes" id="UP000242205">
    <property type="component" value="Chromosome"/>
</dbReference>
<keyword evidence="2" id="KW-1185">Reference proteome</keyword>
<dbReference type="OrthoDB" id="8550138at2"/>
<dbReference type="RefSeq" id="WP_102248169.1">
    <property type="nucleotide sequence ID" value="NZ_CP025682.1"/>
</dbReference>
<name>A0A2I6SA60_9RHOO</name>
<organism evidence="1 2">
    <name type="scientific">Pseudazoarcus pumilus</name>
    <dbReference type="NCBI Taxonomy" id="2067960"/>
    <lineage>
        <taxon>Bacteria</taxon>
        <taxon>Pseudomonadati</taxon>
        <taxon>Pseudomonadota</taxon>
        <taxon>Betaproteobacteria</taxon>
        <taxon>Rhodocyclales</taxon>
        <taxon>Zoogloeaceae</taxon>
        <taxon>Pseudazoarcus</taxon>
    </lineage>
</organism>
<evidence type="ECO:0008006" key="3">
    <source>
        <dbReference type="Google" id="ProtNLM"/>
    </source>
</evidence>
<dbReference type="EMBL" id="CP025682">
    <property type="protein sequence ID" value="AUN96125.1"/>
    <property type="molecule type" value="Genomic_DNA"/>
</dbReference>